<protein>
    <submittedName>
        <fullName evidence="1">Uncharacterized protein</fullName>
    </submittedName>
</protein>
<reference evidence="1" key="1">
    <citation type="submission" date="2023-03" db="EMBL/GenBank/DDBJ databases">
        <title>Chromosome-scale reference genome and RAD-based genetic map of yellow starthistle (Centaurea solstitialis) reveal putative structural variation and QTLs associated with invader traits.</title>
        <authorList>
            <person name="Reatini B."/>
            <person name="Cang F.A."/>
            <person name="Jiang Q."/>
            <person name="Mckibben M.T.W."/>
            <person name="Barker M.S."/>
            <person name="Rieseberg L.H."/>
            <person name="Dlugosch K.M."/>
        </authorList>
    </citation>
    <scope>NUCLEOTIDE SEQUENCE</scope>
    <source>
        <strain evidence="1">CAN-66</strain>
        <tissue evidence="1">Leaf</tissue>
    </source>
</reference>
<accession>A0AA38W8B4</accession>
<name>A0AA38W8B4_9ASTR</name>
<gene>
    <name evidence="1" type="ORF">OSB04_027470</name>
</gene>
<dbReference type="Pfam" id="PF05910">
    <property type="entry name" value="DUF868"/>
    <property type="match status" value="1"/>
</dbReference>
<dbReference type="InterPro" id="IPR008586">
    <property type="entry name" value="DUF868_pln"/>
</dbReference>
<dbReference type="AlphaFoldDB" id="A0AA38W8B4"/>
<sequence length="113" mass="13466">MEKQLIKKLNTNRFDFLFDPNFEERTHFREEIVLHDGTIQRKGAGSRDLDRVKRPRWKFRGNYTILVDGLPVEVYWDVYDWFNNNGGGGKLIGGNVVFLFQTCLLAEKLWDWR</sequence>
<evidence type="ECO:0000313" key="2">
    <source>
        <dbReference type="Proteomes" id="UP001172457"/>
    </source>
</evidence>
<organism evidence="1 2">
    <name type="scientific">Centaurea solstitialis</name>
    <name type="common">yellow star-thistle</name>
    <dbReference type="NCBI Taxonomy" id="347529"/>
    <lineage>
        <taxon>Eukaryota</taxon>
        <taxon>Viridiplantae</taxon>
        <taxon>Streptophyta</taxon>
        <taxon>Embryophyta</taxon>
        <taxon>Tracheophyta</taxon>
        <taxon>Spermatophyta</taxon>
        <taxon>Magnoliopsida</taxon>
        <taxon>eudicotyledons</taxon>
        <taxon>Gunneridae</taxon>
        <taxon>Pentapetalae</taxon>
        <taxon>asterids</taxon>
        <taxon>campanulids</taxon>
        <taxon>Asterales</taxon>
        <taxon>Asteraceae</taxon>
        <taxon>Carduoideae</taxon>
        <taxon>Cardueae</taxon>
        <taxon>Centaureinae</taxon>
        <taxon>Centaurea</taxon>
    </lineage>
</organism>
<dbReference type="PANTHER" id="PTHR31972:SF4">
    <property type="entry name" value="DUF868 DOMAIN-CONTAINING PROTEIN"/>
    <property type="match status" value="1"/>
</dbReference>
<proteinExistence type="predicted"/>
<comment type="caution">
    <text evidence="1">The sequence shown here is derived from an EMBL/GenBank/DDBJ whole genome shotgun (WGS) entry which is preliminary data.</text>
</comment>
<dbReference type="Proteomes" id="UP001172457">
    <property type="component" value="Chromosome 7"/>
</dbReference>
<dbReference type="PANTHER" id="PTHR31972">
    <property type="entry name" value="EXPRESSED PROTEIN"/>
    <property type="match status" value="1"/>
</dbReference>
<evidence type="ECO:0000313" key="1">
    <source>
        <dbReference type="EMBL" id="KAJ9540964.1"/>
    </source>
</evidence>
<dbReference type="EMBL" id="JARYMX010000007">
    <property type="protein sequence ID" value="KAJ9540964.1"/>
    <property type="molecule type" value="Genomic_DNA"/>
</dbReference>
<keyword evidence="2" id="KW-1185">Reference proteome</keyword>